<dbReference type="Proteomes" id="UP001595843">
    <property type="component" value="Unassembled WGS sequence"/>
</dbReference>
<organism evidence="2 3">
    <name type="scientific">Salinithrix halophila</name>
    <dbReference type="NCBI Taxonomy" id="1485204"/>
    <lineage>
        <taxon>Bacteria</taxon>
        <taxon>Bacillati</taxon>
        <taxon>Bacillota</taxon>
        <taxon>Bacilli</taxon>
        <taxon>Bacillales</taxon>
        <taxon>Thermoactinomycetaceae</taxon>
        <taxon>Salinithrix</taxon>
    </lineage>
</organism>
<evidence type="ECO:0000313" key="2">
    <source>
        <dbReference type="EMBL" id="MFC4076234.1"/>
    </source>
</evidence>
<name>A0ABV8JC91_9BACL</name>
<evidence type="ECO:0000313" key="3">
    <source>
        <dbReference type="Proteomes" id="UP001595843"/>
    </source>
</evidence>
<comment type="caution">
    <text evidence="2">The sequence shown here is derived from an EMBL/GenBank/DDBJ whole genome shotgun (WGS) entry which is preliminary data.</text>
</comment>
<dbReference type="EMBL" id="JBHSAP010000007">
    <property type="protein sequence ID" value="MFC4076234.1"/>
    <property type="molecule type" value="Genomic_DNA"/>
</dbReference>
<feature type="compositionally biased region" description="Basic and acidic residues" evidence="1">
    <location>
        <begin position="42"/>
        <end position="55"/>
    </location>
</feature>
<keyword evidence="3" id="KW-1185">Reference proteome</keyword>
<protein>
    <submittedName>
        <fullName evidence="2">Uncharacterized protein</fullName>
    </submittedName>
</protein>
<feature type="compositionally biased region" description="Basic and acidic residues" evidence="1">
    <location>
        <begin position="8"/>
        <end position="19"/>
    </location>
</feature>
<gene>
    <name evidence="2" type="ORF">ACFOUO_05350</name>
</gene>
<feature type="region of interest" description="Disordered" evidence="1">
    <location>
        <begin position="1"/>
        <end position="55"/>
    </location>
</feature>
<accession>A0ABV8JC91</accession>
<reference evidence="3" key="1">
    <citation type="journal article" date="2019" name="Int. J. Syst. Evol. Microbiol.">
        <title>The Global Catalogue of Microorganisms (GCM) 10K type strain sequencing project: providing services to taxonomists for standard genome sequencing and annotation.</title>
        <authorList>
            <consortium name="The Broad Institute Genomics Platform"/>
            <consortium name="The Broad Institute Genome Sequencing Center for Infectious Disease"/>
            <person name="Wu L."/>
            <person name="Ma J."/>
        </authorList>
    </citation>
    <scope>NUCLEOTIDE SEQUENCE [LARGE SCALE GENOMIC DNA]</scope>
    <source>
        <strain evidence="3">IBRC-M 10813</strain>
    </source>
</reference>
<sequence length="55" mass="6266">MKNKKKRAAEDKRNPHQEEDSLGLDTETPSNYENSLGGHPKNLTEFEVDRSPGRL</sequence>
<evidence type="ECO:0000256" key="1">
    <source>
        <dbReference type="SAM" id="MobiDB-lite"/>
    </source>
</evidence>
<proteinExistence type="predicted"/>